<sequence length="54" mass="6591">MSDELFQWINGKKTDAHLHDLSEEDSKEFVERINKMYRHDRDTYVPSHKKDQNK</sequence>
<dbReference type="EMBL" id="BJYA01000004">
    <property type="protein sequence ID" value="GEN45407.1"/>
    <property type="molecule type" value="Genomic_DNA"/>
</dbReference>
<dbReference type="RefSeq" id="WP_170235985.1">
    <property type="nucleotide sequence ID" value="NZ_BJYA01000004.1"/>
</dbReference>
<accession>A0A511W382</accession>
<evidence type="ECO:0000313" key="2">
    <source>
        <dbReference type="Proteomes" id="UP000321440"/>
    </source>
</evidence>
<keyword evidence="2" id="KW-1185">Reference proteome</keyword>
<reference evidence="1 2" key="1">
    <citation type="submission" date="2019-07" db="EMBL/GenBank/DDBJ databases">
        <title>Whole genome shotgun sequence of Alkalibacillus haloalkaliphilus NBRC 103110.</title>
        <authorList>
            <person name="Hosoyama A."/>
            <person name="Uohara A."/>
            <person name="Ohji S."/>
            <person name="Ichikawa N."/>
        </authorList>
    </citation>
    <scope>NUCLEOTIDE SEQUENCE [LARGE SCALE GENOMIC DNA]</scope>
    <source>
        <strain evidence="1 2">NBRC 103110</strain>
    </source>
</reference>
<dbReference type="Proteomes" id="UP000321440">
    <property type="component" value="Unassembled WGS sequence"/>
</dbReference>
<dbReference type="AlphaFoldDB" id="A0A511W382"/>
<protein>
    <submittedName>
        <fullName evidence="1">Uncharacterized protein</fullName>
    </submittedName>
</protein>
<proteinExistence type="predicted"/>
<organism evidence="1 2">
    <name type="scientific">Alkalibacillus haloalkaliphilus</name>
    <dbReference type="NCBI Taxonomy" id="94136"/>
    <lineage>
        <taxon>Bacteria</taxon>
        <taxon>Bacillati</taxon>
        <taxon>Bacillota</taxon>
        <taxon>Bacilli</taxon>
        <taxon>Bacillales</taxon>
        <taxon>Bacillaceae</taxon>
        <taxon>Alkalibacillus</taxon>
    </lineage>
</organism>
<evidence type="ECO:0000313" key="1">
    <source>
        <dbReference type="EMBL" id="GEN45407.1"/>
    </source>
</evidence>
<comment type="caution">
    <text evidence="1">The sequence shown here is derived from an EMBL/GenBank/DDBJ whole genome shotgun (WGS) entry which is preliminary data.</text>
</comment>
<gene>
    <name evidence="1" type="ORF">AHA02nite_11830</name>
</gene>
<name>A0A511W382_9BACI</name>